<keyword evidence="1" id="KW-0343">GTPase activation</keyword>
<name>A0A8J2H6Y7_COTCN</name>
<feature type="coiled-coil region" evidence="2">
    <location>
        <begin position="688"/>
        <end position="739"/>
    </location>
</feature>
<evidence type="ECO:0000313" key="6">
    <source>
        <dbReference type="EMBL" id="CAG5078747.1"/>
    </source>
</evidence>
<dbReference type="PANTHER" id="PTHR47219">
    <property type="entry name" value="RAB GTPASE-ACTIVATING PROTEIN 1-LIKE"/>
    <property type="match status" value="1"/>
</dbReference>
<dbReference type="GO" id="GO:0031267">
    <property type="term" value="F:small GTPase binding"/>
    <property type="evidence" value="ECO:0007669"/>
    <property type="project" value="TreeGrafter"/>
</dbReference>
<reference evidence="6" key="1">
    <citation type="submission" date="2021-04" db="EMBL/GenBank/DDBJ databases">
        <authorList>
            <person name="Chebbi M.A.C M."/>
        </authorList>
    </citation>
    <scope>NUCLEOTIDE SEQUENCE</scope>
</reference>
<organism evidence="6 7">
    <name type="scientific">Cotesia congregata</name>
    <name type="common">Parasitoid wasp</name>
    <name type="synonym">Apanteles congregatus</name>
    <dbReference type="NCBI Taxonomy" id="51543"/>
    <lineage>
        <taxon>Eukaryota</taxon>
        <taxon>Metazoa</taxon>
        <taxon>Ecdysozoa</taxon>
        <taxon>Arthropoda</taxon>
        <taxon>Hexapoda</taxon>
        <taxon>Insecta</taxon>
        <taxon>Pterygota</taxon>
        <taxon>Neoptera</taxon>
        <taxon>Endopterygota</taxon>
        <taxon>Hymenoptera</taxon>
        <taxon>Apocrita</taxon>
        <taxon>Ichneumonoidea</taxon>
        <taxon>Braconidae</taxon>
        <taxon>Microgastrinae</taxon>
        <taxon>Cotesia</taxon>
    </lineage>
</organism>
<dbReference type="Gene3D" id="1.10.472.80">
    <property type="entry name" value="Ypt/Rab-GAP domain of gyp1p, domain 3"/>
    <property type="match status" value="2"/>
</dbReference>
<comment type="caution">
    <text evidence="6">The sequence shown here is derived from an EMBL/GenBank/DDBJ whole genome shotgun (WGS) entry which is preliminary data.</text>
</comment>
<dbReference type="PROSITE" id="PS01179">
    <property type="entry name" value="PID"/>
    <property type="match status" value="1"/>
</dbReference>
<sequence>MEDSLSVKSLESVATSDEYEFVNEKDSKPSNGILEPQPPMLKIANNGNLEDLQNNLREVLTEEKMESPELEVIPTQVTKVGHSKFYDLLPEKTDEMKPEDYEETTEDCTVFSGVTYFGAAGINAPKSETEIQRNMAILSAELKESLEIKVSVSIPSSSSGSVVLRDASTHQPMASYEVQRILFYVRGDCTGPCSACFAFTWSHGDTLESAIFQCHVFRCDIPEAVGQVSSCFAKAFQRIPKSLTSSLTPSDFSSLNEKTNSRVFIFEVTMELKEEDGRGGFHTVPKDRSCFKLRSNVAKQVCLSIQQVASKEGGVILEVERCFGVLVKTKESKINMTVAVDLVIRRIREPVRFVIETSAKVYPQNYRFWYLSRKNLVQQFQLTSKEVPGELEVHYEVVSIETSGELDRNRVNLALNLASLIRSSSLTSIDTLTPKEDPDSDGDEPMLSGTGEVSKDCSADELASWSEVLESWTGKHRPKLLVKLTRAGIPEALRGEESSCEGTILRDINRTFPAHDYFKETGGLGQDSLYRISKAYAVYDEEVGYCQGLSFLVASLLLHMPEEQAFCVLVKLMYDYGLRDLYKDRFDNLHMRFYQLNRLIEDQLPELYKHFCDRGVETHMFAAQWFLTLFTARFPLYLMSKKELVQLDFESILKYFRVHLPKRCRNEEVSRYVMKLACSVTLKKLNKYEAEFMTLKEAQENADEYSNEVEQLRGAVARAEEEKQRLDLELIQIKEMLQREVTRADAESRRSNKISNCPNCRTTVMESSAVYADISHPLDSRPDPMLHRTQERVRELELELAQTKLAHVEAECRNQDLTHQLHAASSELQAARNSWPWLSKTLSTIKEAANKRDAINATLSRRESAPGGEIRHVIHSQSRDSIKEAV</sequence>
<dbReference type="OrthoDB" id="295078at2759"/>
<dbReference type="Gene3D" id="2.30.29.30">
    <property type="entry name" value="Pleckstrin-homology domain (PH domain)/Phosphotyrosine-binding domain (PTB)"/>
    <property type="match status" value="1"/>
</dbReference>
<dbReference type="FunFam" id="1.10.8.270:FF:000001">
    <property type="entry name" value="TBC1 domain family member 1"/>
    <property type="match status" value="1"/>
</dbReference>
<dbReference type="PROSITE" id="PS50086">
    <property type="entry name" value="TBC_RABGAP"/>
    <property type="match status" value="1"/>
</dbReference>
<feature type="domain" description="PID" evidence="4">
    <location>
        <begin position="158"/>
        <end position="237"/>
    </location>
</feature>
<dbReference type="GO" id="GO:0005096">
    <property type="term" value="F:GTPase activator activity"/>
    <property type="evidence" value="ECO:0007669"/>
    <property type="project" value="UniProtKB-KW"/>
</dbReference>
<gene>
    <name evidence="6" type="ORF">HICCMSTLAB_LOCUS2827</name>
</gene>
<dbReference type="SUPFAM" id="SSF50729">
    <property type="entry name" value="PH domain-like"/>
    <property type="match status" value="1"/>
</dbReference>
<protein>
    <submittedName>
        <fullName evidence="6">Similar to Rabgap1: Rab GTPase-activating protein 1 (Mus musculus)</fullName>
    </submittedName>
</protein>
<feature type="domain" description="Rab-GAP TBC" evidence="5">
    <location>
        <begin position="480"/>
        <end position="652"/>
    </location>
</feature>
<proteinExistence type="predicted"/>
<dbReference type="InterPro" id="IPR050302">
    <property type="entry name" value="Rab_GAP_TBC_domain"/>
</dbReference>
<keyword evidence="7" id="KW-1185">Reference proteome</keyword>
<dbReference type="Gene3D" id="1.10.8.270">
    <property type="entry name" value="putative rabgap domain of human tbc1 domain family member 14 like domains"/>
    <property type="match status" value="1"/>
</dbReference>
<dbReference type="Pfam" id="PF00566">
    <property type="entry name" value="RabGAP-TBC"/>
    <property type="match status" value="1"/>
</dbReference>
<dbReference type="SMART" id="SM00462">
    <property type="entry name" value="PTB"/>
    <property type="match status" value="1"/>
</dbReference>
<dbReference type="InterPro" id="IPR011993">
    <property type="entry name" value="PH-like_dom_sf"/>
</dbReference>
<evidence type="ECO:0000256" key="1">
    <source>
        <dbReference type="ARBA" id="ARBA00022468"/>
    </source>
</evidence>
<dbReference type="Proteomes" id="UP000786811">
    <property type="component" value="Unassembled WGS sequence"/>
</dbReference>
<evidence type="ECO:0000256" key="2">
    <source>
        <dbReference type="SAM" id="Coils"/>
    </source>
</evidence>
<evidence type="ECO:0000256" key="3">
    <source>
        <dbReference type="SAM" id="MobiDB-lite"/>
    </source>
</evidence>
<accession>A0A8J2H6Y7</accession>
<evidence type="ECO:0000259" key="4">
    <source>
        <dbReference type="PROSITE" id="PS01179"/>
    </source>
</evidence>
<dbReference type="InterPro" id="IPR000195">
    <property type="entry name" value="Rab-GAP-TBC_dom"/>
</dbReference>
<evidence type="ECO:0000259" key="5">
    <source>
        <dbReference type="PROSITE" id="PS50086"/>
    </source>
</evidence>
<dbReference type="InterPro" id="IPR035969">
    <property type="entry name" value="Rab-GAP_TBC_sf"/>
</dbReference>
<dbReference type="PANTHER" id="PTHR47219:SF9">
    <property type="entry name" value="GTPASE ACTIVATING PROTEIN AND CENTROSOME-ASSOCIATED, ISOFORM B"/>
    <property type="match status" value="1"/>
</dbReference>
<feature type="compositionally biased region" description="Polar residues" evidence="3">
    <location>
        <begin position="1"/>
        <end position="15"/>
    </location>
</feature>
<dbReference type="Gene3D" id="1.10.10.750">
    <property type="entry name" value="Ypt/Rab-GAP domain of gyp1p, domain 1"/>
    <property type="match status" value="1"/>
</dbReference>
<dbReference type="CDD" id="cd01211">
    <property type="entry name" value="PTB_Rab6GAP"/>
    <property type="match status" value="1"/>
</dbReference>
<dbReference type="InterPro" id="IPR006020">
    <property type="entry name" value="PTB/PI_dom"/>
</dbReference>
<dbReference type="EMBL" id="CAJNRD030001117">
    <property type="protein sequence ID" value="CAG5078747.1"/>
    <property type="molecule type" value="Genomic_DNA"/>
</dbReference>
<feature type="region of interest" description="Disordered" evidence="3">
    <location>
        <begin position="430"/>
        <end position="454"/>
    </location>
</feature>
<dbReference type="AlphaFoldDB" id="A0A8J2H6Y7"/>
<evidence type="ECO:0000313" key="7">
    <source>
        <dbReference type="Proteomes" id="UP000786811"/>
    </source>
</evidence>
<dbReference type="SMART" id="SM00164">
    <property type="entry name" value="TBC"/>
    <property type="match status" value="1"/>
</dbReference>
<keyword evidence="2" id="KW-0175">Coiled coil</keyword>
<dbReference type="SUPFAM" id="SSF47923">
    <property type="entry name" value="Ypt/Rab-GAP domain of gyp1p"/>
    <property type="match status" value="2"/>
</dbReference>
<feature type="coiled-coil region" evidence="2">
    <location>
        <begin position="786"/>
        <end position="834"/>
    </location>
</feature>
<feature type="region of interest" description="Disordered" evidence="3">
    <location>
        <begin position="1"/>
        <end position="39"/>
    </location>
</feature>